<keyword evidence="2" id="KW-1185">Reference proteome</keyword>
<organism evidence="1 2">
    <name type="scientific">Cichorium intybus</name>
    <name type="common">Chicory</name>
    <dbReference type="NCBI Taxonomy" id="13427"/>
    <lineage>
        <taxon>Eukaryota</taxon>
        <taxon>Viridiplantae</taxon>
        <taxon>Streptophyta</taxon>
        <taxon>Embryophyta</taxon>
        <taxon>Tracheophyta</taxon>
        <taxon>Spermatophyta</taxon>
        <taxon>Magnoliopsida</taxon>
        <taxon>eudicotyledons</taxon>
        <taxon>Gunneridae</taxon>
        <taxon>Pentapetalae</taxon>
        <taxon>asterids</taxon>
        <taxon>campanulids</taxon>
        <taxon>Asterales</taxon>
        <taxon>Asteraceae</taxon>
        <taxon>Cichorioideae</taxon>
        <taxon>Cichorieae</taxon>
        <taxon>Cichoriinae</taxon>
        <taxon>Cichorium</taxon>
    </lineage>
</organism>
<evidence type="ECO:0000313" key="1">
    <source>
        <dbReference type="EMBL" id="KAI3723526.1"/>
    </source>
</evidence>
<name>A0ACB9BNB8_CICIN</name>
<dbReference type="EMBL" id="CM042014">
    <property type="protein sequence ID" value="KAI3723526.1"/>
    <property type="molecule type" value="Genomic_DNA"/>
</dbReference>
<protein>
    <submittedName>
        <fullName evidence="1">Uncharacterized protein</fullName>
    </submittedName>
</protein>
<sequence length="128" mass="14184">MGIAEDCDVISTLKDLSGNRHISAKMAGNMGLNESEEFVYIISTAEKWSELQTSRSTFGQNLDKDSGFIHLSKLNQIELEVIRGVDIIAFLSSPAGQLLKETAKALEQISLNLETHQVHESISLFYQV</sequence>
<evidence type="ECO:0000313" key="2">
    <source>
        <dbReference type="Proteomes" id="UP001055811"/>
    </source>
</evidence>
<reference evidence="1 2" key="2">
    <citation type="journal article" date="2022" name="Mol. Ecol. Resour.">
        <title>The genomes of chicory, endive, great burdock and yacon provide insights into Asteraceae paleo-polyploidization history and plant inulin production.</title>
        <authorList>
            <person name="Fan W."/>
            <person name="Wang S."/>
            <person name="Wang H."/>
            <person name="Wang A."/>
            <person name="Jiang F."/>
            <person name="Liu H."/>
            <person name="Zhao H."/>
            <person name="Xu D."/>
            <person name="Zhang Y."/>
        </authorList>
    </citation>
    <scope>NUCLEOTIDE SEQUENCE [LARGE SCALE GENOMIC DNA]</scope>
    <source>
        <strain evidence="2">cv. Punajuju</strain>
        <tissue evidence="1">Leaves</tissue>
    </source>
</reference>
<dbReference type="Proteomes" id="UP001055811">
    <property type="component" value="Linkage Group LG06"/>
</dbReference>
<comment type="caution">
    <text evidence="1">The sequence shown here is derived from an EMBL/GenBank/DDBJ whole genome shotgun (WGS) entry which is preliminary data.</text>
</comment>
<gene>
    <name evidence="1" type="ORF">L2E82_35163</name>
</gene>
<proteinExistence type="predicted"/>
<reference evidence="2" key="1">
    <citation type="journal article" date="2022" name="Mol. Ecol. Resour.">
        <title>The genomes of chicory, endive, great burdock and yacon provide insights into Asteraceae palaeo-polyploidization history and plant inulin production.</title>
        <authorList>
            <person name="Fan W."/>
            <person name="Wang S."/>
            <person name="Wang H."/>
            <person name="Wang A."/>
            <person name="Jiang F."/>
            <person name="Liu H."/>
            <person name="Zhao H."/>
            <person name="Xu D."/>
            <person name="Zhang Y."/>
        </authorList>
    </citation>
    <scope>NUCLEOTIDE SEQUENCE [LARGE SCALE GENOMIC DNA]</scope>
    <source>
        <strain evidence="2">cv. Punajuju</strain>
    </source>
</reference>
<accession>A0ACB9BNB8</accession>